<dbReference type="Pfam" id="PF15360">
    <property type="entry name" value="Apelin"/>
    <property type="match status" value="1"/>
</dbReference>
<reference evidence="13" key="3">
    <citation type="submission" date="2025-09" db="UniProtKB">
        <authorList>
            <consortium name="Ensembl"/>
        </authorList>
    </citation>
    <scope>IDENTIFICATION</scope>
</reference>
<evidence type="ECO:0000313" key="14">
    <source>
        <dbReference type="Proteomes" id="UP000001646"/>
    </source>
</evidence>
<evidence type="ECO:0000256" key="4">
    <source>
        <dbReference type="ARBA" id="ARBA00022473"/>
    </source>
</evidence>
<dbReference type="GeneTree" id="ENSGT00390000014020"/>
<evidence type="ECO:0000256" key="5">
    <source>
        <dbReference type="ARBA" id="ARBA00022525"/>
    </source>
</evidence>
<dbReference type="GO" id="GO:0040037">
    <property type="term" value="P:negative regulation of fibroblast growth factor receptor signaling pathway"/>
    <property type="evidence" value="ECO:0007669"/>
    <property type="project" value="Ensembl"/>
</dbReference>
<organism evidence="13 14">
    <name type="scientific">Anolis carolinensis</name>
    <name type="common">Green anole</name>
    <name type="synonym">American chameleon</name>
    <dbReference type="NCBI Taxonomy" id="28377"/>
    <lineage>
        <taxon>Eukaryota</taxon>
        <taxon>Metazoa</taxon>
        <taxon>Chordata</taxon>
        <taxon>Craniata</taxon>
        <taxon>Vertebrata</taxon>
        <taxon>Euteleostomi</taxon>
        <taxon>Lepidosauria</taxon>
        <taxon>Squamata</taxon>
        <taxon>Bifurcata</taxon>
        <taxon>Unidentata</taxon>
        <taxon>Episquamata</taxon>
        <taxon>Toxicofera</taxon>
        <taxon>Iguania</taxon>
        <taxon>Dactyloidae</taxon>
        <taxon>Anolis</taxon>
    </lineage>
</organism>
<evidence type="ECO:0000256" key="1">
    <source>
        <dbReference type="ARBA" id="ARBA00004239"/>
    </source>
</evidence>
<dbReference type="GO" id="GO:0010629">
    <property type="term" value="P:negative regulation of gene expression"/>
    <property type="evidence" value="ECO:0007669"/>
    <property type="project" value="Ensembl"/>
</dbReference>
<comment type="similarity">
    <text evidence="2">Belongs to the apelin family.</text>
</comment>
<dbReference type="GO" id="GO:1904706">
    <property type="term" value="P:negative regulation of vascular associated smooth muscle cell proliferation"/>
    <property type="evidence" value="ECO:0007669"/>
    <property type="project" value="Ensembl"/>
</dbReference>
<evidence type="ECO:0000256" key="3">
    <source>
        <dbReference type="ARBA" id="ARBA00020395"/>
    </source>
</evidence>
<keyword evidence="5" id="KW-0964">Secreted</keyword>
<dbReference type="GO" id="GO:0060183">
    <property type="term" value="P:apelin receptor signaling pathway"/>
    <property type="evidence" value="ECO:0007669"/>
    <property type="project" value="Ensembl"/>
</dbReference>
<dbReference type="Proteomes" id="UP000001646">
    <property type="component" value="Unplaced"/>
</dbReference>
<accession>A0A803TLN3</accession>
<keyword evidence="9" id="KW-0306">Gastrulation</keyword>
<name>A0A803TLN3_ANOCA</name>
<feature type="compositionally biased region" description="Basic residues" evidence="11">
    <location>
        <begin position="53"/>
        <end position="67"/>
    </location>
</feature>
<dbReference type="AlphaFoldDB" id="A0A803TLN3"/>
<proteinExistence type="inferred from homology"/>
<dbReference type="GO" id="GO:0005615">
    <property type="term" value="C:extracellular space"/>
    <property type="evidence" value="ECO:0000318"/>
    <property type="project" value="GO_Central"/>
</dbReference>
<keyword evidence="4" id="KW-0217">Developmental protein</keyword>
<dbReference type="PANTHER" id="PTHR15953:SF0">
    <property type="entry name" value="APELIN"/>
    <property type="match status" value="1"/>
</dbReference>
<dbReference type="PANTHER" id="PTHR15953">
    <property type="entry name" value="APELIN"/>
    <property type="match status" value="1"/>
</dbReference>
<gene>
    <name evidence="13" type="primary">APLN</name>
</gene>
<evidence type="ECO:0000256" key="8">
    <source>
        <dbReference type="ARBA" id="ARBA00022729"/>
    </source>
</evidence>
<dbReference type="GO" id="GO:1904022">
    <property type="term" value="P:positive regulation of G protein-coupled receptor internalization"/>
    <property type="evidence" value="ECO:0007669"/>
    <property type="project" value="Ensembl"/>
</dbReference>
<dbReference type="GO" id="GO:0002031">
    <property type="term" value="P:G protein-coupled receptor internalization"/>
    <property type="evidence" value="ECO:0007669"/>
    <property type="project" value="Ensembl"/>
</dbReference>
<keyword evidence="14" id="KW-1185">Reference proteome</keyword>
<evidence type="ECO:0000256" key="2">
    <source>
        <dbReference type="ARBA" id="ARBA00008623"/>
    </source>
</evidence>
<keyword evidence="8 12" id="KW-0732">Signal</keyword>
<dbReference type="Ensembl" id="ENSACAT00000056301.1">
    <property type="protein sequence ID" value="ENSACAP00000036123.1"/>
    <property type="gene ID" value="ENSACAG00000037506.1"/>
</dbReference>
<keyword evidence="7" id="KW-0372">Hormone</keyword>
<dbReference type="GO" id="GO:1905564">
    <property type="term" value="P:positive regulation of vascular endothelial cell proliferation"/>
    <property type="evidence" value="ECO:0007669"/>
    <property type="project" value="Ensembl"/>
</dbReference>
<evidence type="ECO:0000256" key="11">
    <source>
        <dbReference type="SAM" id="MobiDB-lite"/>
    </source>
</evidence>
<keyword evidence="6" id="KW-0037">Angiogenesis</keyword>
<evidence type="ECO:0000256" key="6">
    <source>
        <dbReference type="ARBA" id="ARBA00022657"/>
    </source>
</evidence>
<feature type="chain" id="PRO_5032355097" description="Apelin" evidence="12">
    <location>
        <begin position="25"/>
        <end position="73"/>
    </location>
</feature>
<dbReference type="GO" id="GO:1902895">
    <property type="term" value="P:positive regulation of miRNA transcription"/>
    <property type="evidence" value="ECO:0007669"/>
    <property type="project" value="Ensembl"/>
</dbReference>
<dbReference type="GO" id="GO:0060976">
    <property type="term" value="P:coronary vasculature development"/>
    <property type="evidence" value="ECO:0007669"/>
    <property type="project" value="Ensembl"/>
</dbReference>
<evidence type="ECO:0000256" key="12">
    <source>
        <dbReference type="SAM" id="SignalP"/>
    </source>
</evidence>
<feature type="region of interest" description="Disordered" evidence="11">
    <location>
        <begin position="48"/>
        <end position="73"/>
    </location>
</feature>
<dbReference type="GO" id="GO:0005179">
    <property type="term" value="F:hormone activity"/>
    <property type="evidence" value="ECO:0007669"/>
    <property type="project" value="UniProtKB-KW"/>
</dbReference>
<sequence length="73" mass="8372">KWTEEGLWVLLFLWTVTNGPLSEASDGKEAGEGHILALVHPKMVRSAVGHRQNGWRKYRRPRPRLSHKGPMPF</sequence>
<comment type="subcellular location">
    <subcellularLocation>
        <location evidence="1">Secreted</location>
        <location evidence="1">Extracellular space</location>
    </subcellularLocation>
</comment>
<dbReference type="InParanoid" id="A0A803TLN3"/>
<protein>
    <recommendedName>
        <fullName evidence="3">Apelin</fullName>
    </recommendedName>
    <alternativeName>
        <fullName evidence="10">APJ endogenous ligand</fullName>
    </alternativeName>
</protein>
<dbReference type="InterPro" id="IPR026155">
    <property type="entry name" value="Apelin"/>
</dbReference>
<evidence type="ECO:0000256" key="7">
    <source>
        <dbReference type="ARBA" id="ARBA00022702"/>
    </source>
</evidence>
<reference evidence="13" key="1">
    <citation type="submission" date="2009-12" db="EMBL/GenBank/DDBJ databases">
        <title>The Genome Sequence of Anolis carolinensis (Green Anole Lizard).</title>
        <authorList>
            <consortium name="The Genome Sequencing Platform"/>
            <person name="Di Palma F."/>
            <person name="Alfoldi J."/>
            <person name="Heiman D."/>
            <person name="Young S."/>
            <person name="Grabherr M."/>
            <person name="Johnson J."/>
            <person name="Lander E.S."/>
            <person name="Lindblad-Toh K."/>
        </authorList>
    </citation>
    <scope>NUCLEOTIDE SEQUENCE [LARGE SCALE GENOMIC DNA]</scope>
    <source>
        <strain evidence="13">JBL SC #1</strain>
    </source>
</reference>
<dbReference type="GO" id="GO:0001525">
    <property type="term" value="P:angiogenesis"/>
    <property type="evidence" value="ECO:0007669"/>
    <property type="project" value="UniProtKB-KW"/>
</dbReference>
<dbReference type="GO" id="GO:0031704">
    <property type="term" value="F:apelin receptor binding"/>
    <property type="evidence" value="ECO:0007669"/>
    <property type="project" value="Ensembl"/>
</dbReference>
<dbReference type="GO" id="GO:0007193">
    <property type="term" value="P:adenylate cyclase-inhibiting G protein-coupled receptor signaling pathway"/>
    <property type="evidence" value="ECO:0007669"/>
    <property type="project" value="Ensembl"/>
</dbReference>
<dbReference type="GO" id="GO:0007369">
    <property type="term" value="P:gastrulation"/>
    <property type="evidence" value="ECO:0007669"/>
    <property type="project" value="UniProtKB-KW"/>
</dbReference>
<evidence type="ECO:0000313" key="13">
    <source>
        <dbReference type="Ensembl" id="ENSACAP00000036123.1"/>
    </source>
</evidence>
<reference evidence="13" key="2">
    <citation type="submission" date="2025-08" db="UniProtKB">
        <authorList>
            <consortium name="Ensembl"/>
        </authorList>
    </citation>
    <scope>IDENTIFICATION</scope>
</reference>
<feature type="signal peptide" evidence="12">
    <location>
        <begin position="1"/>
        <end position="24"/>
    </location>
</feature>
<evidence type="ECO:0000256" key="9">
    <source>
        <dbReference type="ARBA" id="ARBA00023218"/>
    </source>
</evidence>
<evidence type="ECO:0000256" key="10">
    <source>
        <dbReference type="ARBA" id="ARBA00030305"/>
    </source>
</evidence>